<proteinExistence type="predicted"/>
<sequence length="207" mass="22407">MKFSILTGLAAVSTVFASVVREPLDVSAEYENHVAGDQWQDVNNLNQSIMLQGAVGDNKKRYEYDNDSSGFSCLNPVSKSVATITMGNLRYGCVGGSINPDYEIFMGLLCAFSDLKLDKVQPNNGVRACTISPKTGKRWCGSCFAHDDAAPRPSISVWNKLNKPQQASVCLQTIVHTVLSGFQAKSCVNTLATSIYGQIGVHSYISN</sequence>
<evidence type="ECO:0000313" key="2">
    <source>
        <dbReference type="EMBL" id="OLY79279.1"/>
    </source>
</evidence>
<evidence type="ECO:0000313" key="3">
    <source>
        <dbReference type="Proteomes" id="UP000187455"/>
    </source>
</evidence>
<dbReference type="EMBL" id="LSSL01004675">
    <property type="protein sequence ID" value="OLY79279.1"/>
    <property type="molecule type" value="Genomic_DNA"/>
</dbReference>
<gene>
    <name evidence="2" type="ORF">AYI68_g6655</name>
</gene>
<dbReference type="AlphaFoldDB" id="A0A1R0GQV9"/>
<comment type="caution">
    <text evidence="2">The sequence shown here is derived from an EMBL/GenBank/DDBJ whole genome shotgun (WGS) entry which is preliminary data.</text>
</comment>
<name>A0A1R0GQV9_9FUNG</name>
<protein>
    <submittedName>
        <fullName evidence="2">Uncharacterized protein</fullName>
    </submittedName>
</protein>
<feature type="chain" id="PRO_5012344803" evidence="1">
    <location>
        <begin position="18"/>
        <end position="207"/>
    </location>
</feature>
<organism evidence="2 3">
    <name type="scientific">Smittium mucronatum</name>
    <dbReference type="NCBI Taxonomy" id="133383"/>
    <lineage>
        <taxon>Eukaryota</taxon>
        <taxon>Fungi</taxon>
        <taxon>Fungi incertae sedis</taxon>
        <taxon>Zoopagomycota</taxon>
        <taxon>Kickxellomycotina</taxon>
        <taxon>Harpellomycetes</taxon>
        <taxon>Harpellales</taxon>
        <taxon>Legeriomycetaceae</taxon>
        <taxon>Smittium</taxon>
    </lineage>
</organism>
<evidence type="ECO:0000256" key="1">
    <source>
        <dbReference type="SAM" id="SignalP"/>
    </source>
</evidence>
<accession>A0A1R0GQV9</accession>
<reference evidence="2 3" key="1">
    <citation type="journal article" date="2016" name="Mol. Biol. Evol.">
        <title>Genome-Wide Survey of Gut Fungi (Harpellales) Reveals the First Horizontally Transferred Ubiquitin Gene from a Mosquito Host.</title>
        <authorList>
            <person name="Wang Y."/>
            <person name="White M.M."/>
            <person name="Kvist S."/>
            <person name="Moncalvo J.M."/>
        </authorList>
    </citation>
    <scope>NUCLEOTIDE SEQUENCE [LARGE SCALE GENOMIC DNA]</scope>
    <source>
        <strain evidence="2 3">ALG-7-W6</strain>
    </source>
</reference>
<feature type="signal peptide" evidence="1">
    <location>
        <begin position="1"/>
        <end position="17"/>
    </location>
</feature>
<keyword evidence="1" id="KW-0732">Signal</keyword>
<dbReference type="Proteomes" id="UP000187455">
    <property type="component" value="Unassembled WGS sequence"/>
</dbReference>
<keyword evidence="3" id="KW-1185">Reference proteome</keyword>